<keyword evidence="4 6" id="KW-0472">Membrane</keyword>
<keyword evidence="5" id="KW-0675">Receptor</keyword>
<feature type="transmembrane region" description="Helical" evidence="6">
    <location>
        <begin position="96"/>
        <end position="122"/>
    </location>
</feature>
<evidence type="ECO:0000256" key="3">
    <source>
        <dbReference type="ARBA" id="ARBA00022989"/>
    </source>
</evidence>
<dbReference type="InterPro" id="IPR000276">
    <property type="entry name" value="GPCR_Rhodpsn"/>
</dbReference>
<dbReference type="InterPro" id="IPR017452">
    <property type="entry name" value="GPCR_Rhodpsn_7TM"/>
</dbReference>
<dbReference type="Gene3D" id="1.20.1070.10">
    <property type="entry name" value="Rhodopsin 7-helix transmembrane proteins"/>
    <property type="match status" value="1"/>
</dbReference>
<organism evidence="8">
    <name type="scientific">Schmidtea mediterranea</name>
    <name type="common">Freshwater planarian flatworm</name>
    <dbReference type="NCBI Taxonomy" id="79327"/>
    <lineage>
        <taxon>Eukaryota</taxon>
        <taxon>Metazoa</taxon>
        <taxon>Spiralia</taxon>
        <taxon>Lophotrochozoa</taxon>
        <taxon>Platyhelminthes</taxon>
        <taxon>Rhabditophora</taxon>
        <taxon>Seriata</taxon>
        <taxon>Tricladida</taxon>
        <taxon>Continenticola</taxon>
        <taxon>Geoplanoidea</taxon>
        <taxon>Dugesiidae</taxon>
        <taxon>Schmidtea</taxon>
    </lineage>
</organism>
<dbReference type="PROSITE" id="PS00237">
    <property type="entry name" value="G_PROTEIN_RECEP_F1_1"/>
    <property type="match status" value="1"/>
</dbReference>
<evidence type="ECO:0000256" key="4">
    <source>
        <dbReference type="ARBA" id="ARBA00023136"/>
    </source>
</evidence>
<evidence type="ECO:0000256" key="5">
    <source>
        <dbReference type="RuleBase" id="RU000688"/>
    </source>
</evidence>
<feature type="transmembrane region" description="Helical" evidence="6">
    <location>
        <begin position="14"/>
        <end position="38"/>
    </location>
</feature>
<dbReference type="PANTHER" id="PTHR45698">
    <property type="entry name" value="TRACE AMINE-ASSOCIATED RECEPTOR 19N-RELATED"/>
    <property type="match status" value="1"/>
</dbReference>
<feature type="domain" description="G-protein coupled receptors family 1 profile" evidence="7">
    <location>
        <begin position="30"/>
        <end position="300"/>
    </location>
</feature>
<reference evidence="8" key="1">
    <citation type="journal article" date="2016" name="PLoS Biol.">
        <title>GPCRs Direct Germline Development and Somatic Gonad Function in Planarians.</title>
        <authorList>
            <person name="Saberi A."/>
            <person name="Jamal A."/>
            <person name="Beets I."/>
            <person name="Schoofs L."/>
            <person name="Newmark P.A."/>
        </authorList>
    </citation>
    <scope>NUCLEOTIDE SEQUENCE</scope>
</reference>
<dbReference type="GO" id="GO:0016020">
    <property type="term" value="C:membrane"/>
    <property type="evidence" value="ECO:0007669"/>
    <property type="project" value="UniProtKB-SubCell"/>
</dbReference>
<evidence type="ECO:0000259" key="7">
    <source>
        <dbReference type="PROSITE" id="PS50262"/>
    </source>
</evidence>
<dbReference type="PANTHER" id="PTHR45698:SF1">
    <property type="entry name" value="TRACE AMINE-ASSOCIATED RECEPTOR 13C-LIKE"/>
    <property type="match status" value="1"/>
</dbReference>
<evidence type="ECO:0000256" key="2">
    <source>
        <dbReference type="ARBA" id="ARBA00022692"/>
    </source>
</evidence>
<accession>A0A193KUA3</accession>
<sequence>MNFPFIKESVNDSLAFFIFRISLVSLGIIANSVLFSFVCVERIGSTKSSILVRLQTIVDILTLASVILAMFTHQSQINFGSYVTYEIYCRVFHTNYLFWFTMVFSGYILLLTSVDRFIVVVFPFKYREFKVSRYRIGIVAVFTISFLLLLPVFWETSVISDNNSSIKILTQTTNSYKCQFVWESDTFSSFWKAYSYLWLTFSYFLPAIVMILLYSKIIFSLNSNKNVASDKTQNIKKNISMKFTISSIIIFIFYIATYSADSIIYILNMMGKLDFQDADKYYYFCNFSLGINAMVNPFVYLILINNFRRYVVRILTCDVKSSQLEYSKSITENMNKLNE</sequence>
<keyword evidence="5" id="KW-0807">Transducer</keyword>
<proteinExistence type="evidence at transcript level"/>
<keyword evidence="2 5" id="KW-0812">Transmembrane</keyword>
<dbReference type="CDD" id="cd00637">
    <property type="entry name" value="7tm_classA_rhodopsin-like"/>
    <property type="match status" value="1"/>
</dbReference>
<comment type="similarity">
    <text evidence="5">Belongs to the G-protein coupled receptor 1 family.</text>
</comment>
<feature type="transmembrane region" description="Helical" evidence="6">
    <location>
        <begin position="50"/>
        <end position="71"/>
    </location>
</feature>
<evidence type="ECO:0000313" key="8">
    <source>
        <dbReference type="EMBL" id="ANO39048.1"/>
    </source>
</evidence>
<gene>
    <name evidence="8" type="primary">gcr081</name>
</gene>
<dbReference type="AlphaFoldDB" id="A0A193KUA3"/>
<protein>
    <submittedName>
        <fullName evidence="8">GCR081</fullName>
    </submittedName>
</protein>
<feature type="transmembrane region" description="Helical" evidence="6">
    <location>
        <begin position="134"/>
        <end position="154"/>
    </location>
</feature>
<name>A0A193KUA3_SCHMD</name>
<dbReference type="Pfam" id="PF00001">
    <property type="entry name" value="7tm_1"/>
    <property type="match status" value="1"/>
</dbReference>
<dbReference type="SUPFAM" id="SSF81321">
    <property type="entry name" value="Family A G protein-coupled receptor-like"/>
    <property type="match status" value="1"/>
</dbReference>
<comment type="subcellular location">
    <subcellularLocation>
        <location evidence="1">Membrane</location>
    </subcellularLocation>
</comment>
<dbReference type="GO" id="GO:0004930">
    <property type="term" value="F:G protein-coupled receptor activity"/>
    <property type="evidence" value="ECO:0007669"/>
    <property type="project" value="UniProtKB-KW"/>
</dbReference>
<keyword evidence="3 6" id="KW-1133">Transmembrane helix</keyword>
<dbReference type="PRINTS" id="PR00237">
    <property type="entry name" value="GPCRRHODOPSN"/>
</dbReference>
<feature type="transmembrane region" description="Helical" evidence="6">
    <location>
        <begin position="239"/>
        <end position="260"/>
    </location>
</feature>
<evidence type="ECO:0000256" key="1">
    <source>
        <dbReference type="ARBA" id="ARBA00004370"/>
    </source>
</evidence>
<feature type="transmembrane region" description="Helical" evidence="6">
    <location>
        <begin position="196"/>
        <end position="219"/>
    </location>
</feature>
<keyword evidence="5" id="KW-0297">G-protein coupled receptor</keyword>
<dbReference type="EMBL" id="KX018887">
    <property type="protein sequence ID" value="ANO39048.1"/>
    <property type="molecule type" value="mRNA"/>
</dbReference>
<feature type="transmembrane region" description="Helical" evidence="6">
    <location>
        <begin position="280"/>
        <end position="303"/>
    </location>
</feature>
<evidence type="ECO:0000256" key="6">
    <source>
        <dbReference type="SAM" id="Phobius"/>
    </source>
</evidence>
<dbReference type="PROSITE" id="PS50262">
    <property type="entry name" value="G_PROTEIN_RECEP_F1_2"/>
    <property type="match status" value="1"/>
</dbReference>